<dbReference type="RefSeq" id="WP_096633954.1">
    <property type="nucleotide sequence ID" value="NZ_NSGR01000010.1"/>
</dbReference>
<keyword evidence="2" id="KW-0805">Transcription regulation</keyword>
<evidence type="ECO:0000259" key="6">
    <source>
        <dbReference type="PROSITE" id="PS50937"/>
    </source>
</evidence>
<sequence length="257" mass="30372">MHSLLTIGQLSKLSGIHIKALRYYESINILKPTYINPQNGYRYFLFATIDYVKLIKICADYGIPLKEFTQFIDKDGQIHIAELLQQAEEKIRLKELAIKEDKYQIEQFKKQIYLSNQLDHSSHYHIEPGDEDYFLESTDATILSEGYYHGIQKMIQEIKKKNLIFDQRIGIFMVKNEDQWKSFLACKVQKCKKDSLVKNIICLKNSHIHAEHITKDNLENKIKQLSNEQNITKILLLETIEEPYNFQTPHIELRYFI</sequence>
<name>A0A854W5S1_9STRE</name>
<dbReference type="InterPro" id="IPR047057">
    <property type="entry name" value="MerR_fam"/>
</dbReference>
<dbReference type="InterPro" id="IPR000551">
    <property type="entry name" value="MerR-type_HTH_dom"/>
</dbReference>
<keyword evidence="5" id="KW-0175">Coiled coil</keyword>
<dbReference type="Proteomes" id="UP000217465">
    <property type="component" value="Unassembled WGS sequence"/>
</dbReference>
<dbReference type="PANTHER" id="PTHR30204:SF69">
    <property type="entry name" value="MERR-FAMILY TRANSCRIPTIONAL REGULATOR"/>
    <property type="match status" value="1"/>
</dbReference>
<dbReference type="Gene3D" id="1.10.1660.10">
    <property type="match status" value="1"/>
</dbReference>
<keyword evidence="3" id="KW-0238">DNA-binding</keyword>
<dbReference type="PANTHER" id="PTHR30204">
    <property type="entry name" value="REDOX-CYCLING DRUG-SENSING TRANSCRIPTIONAL ACTIVATOR SOXR"/>
    <property type="match status" value="1"/>
</dbReference>
<evidence type="ECO:0000313" key="8">
    <source>
        <dbReference type="Proteomes" id="UP000217465"/>
    </source>
</evidence>
<dbReference type="GO" id="GO:0003700">
    <property type="term" value="F:DNA-binding transcription factor activity"/>
    <property type="evidence" value="ECO:0007669"/>
    <property type="project" value="InterPro"/>
</dbReference>
<evidence type="ECO:0000313" key="7">
    <source>
        <dbReference type="EMBL" id="PCH10695.1"/>
    </source>
</evidence>
<accession>A0A854W5S1</accession>
<dbReference type="Pfam" id="PF00376">
    <property type="entry name" value="MerR"/>
    <property type="match status" value="1"/>
</dbReference>
<evidence type="ECO:0000256" key="4">
    <source>
        <dbReference type="ARBA" id="ARBA00023163"/>
    </source>
</evidence>
<evidence type="ECO:0000256" key="2">
    <source>
        <dbReference type="ARBA" id="ARBA00023015"/>
    </source>
</evidence>
<organism evidence="7 8">
    <name type="scientific">Streptococcus parauberis</name>
    <dbReference type="NCBI Taxonomy" id="1348"/>
    <lineage>
        <taxon>Bacteria</taxon>
        <taxon>Bacillati</taxon>
        <taxon>Bacillota</taxon>
        <taxon>Bacilli</taxon>
        <taxon>Lactobacillales</taxon>
        <taxon>Streptococcaceae</taxon>
        <taxon>Streptococcus</taxon>
    </lineage>
</organism>
<reference evidence="7 8" key="1">
    <citation type="submission" date="2016-06" db="EMBL/GenBank/DDBJ databases">
        <authorList>
            <person name="Haines A.N."/>
            <person name="Council K.R."/>
        </authorList>
    </citation>
    <scope>NUCLEOTIDE SEQUENCE [LARGE SCALE GENOMIC DNA]</scope>
    <source>
        <strain evidence="7 8">SP158-29</strain>
    </source>
</reference>
<dbReference type="AlphaFoldDB" id="A0A854W5S1"/>
<dbReference type="EMBL" id="NSGR01000010">
    <property type="protein sequence ID" value="PCH10695.1"/>
    <property type="molecule type" value="Genomic_DNA"/>
</dbReference>
<dbReference type="PROSITE" id="PS00552">
    <property type="entry name" value="HTH_MERR_1"/>
    <property type="match status" value="1"/>
</dbReference>
<dbReference type="InterPro" id="IPR009061">
    <property type="entry name" value="DNA-bd_dom_put_sf"/>
</dbReference>
<proteinExistence type="predicted"/>
<dbReference type="GO" id="GO:0003677">
    <property type="term" value="F:DNA binding"/>
    <property type="evidence" value="ECO:0007669"/>
    <property type="project" value="UniProtKB-KW"/>
</dbReference>
<evidence type="ECO:0000256" key="3">
    <source>
        <dbReference type="ARBA" id="ARBA00023125"/>
    </source>
</evidence>
<keyword evidence="1" id="KW-0678">Repressor</keyword>
<evidence type="ECO:0000256" key="5">
    <source>
        <dbReference type="SAM" id="Coils"/>
    </source>
</evidence>
<gene>
    <name evidence="7" type="primary">bmrR</name>
    <name evidence="7" type="ORF">A9Y57_01985</name>
</gene>
<feature type="domain" description="HTH merR-type" evidence="6">
    <location>
        <begin position="4"/>
        <end position="74"/>
    </location>
</feature>
<dbReference type="PROSITE" id="PS50937">
    <property type="entry name" value="HTH_MERR_2"/>
    <property type="match status" value="1"/>
</dbReference>
<keyword evidence="4" id="KW-0804">Transcription</keyword>
<protein>
    <submittedName>
        <fullName evidence="7">Multidrug-efflux transporter 1 regulator</fullName>
    </submittedName>
</protein>
<evidence type="ECO:0000256" key="1">
    <source>
        <dbReference type="ARBA" id="ARBA00022491"/>
    </source>
</evidence>
<comment type="caution">
    <text evidence="7">The sequence shown here is derived from an EMBL/GenBank/DDBJ whole genome shotgun (WGS) entry which is preliminary data.</text>
</comment>
<dbReference type="SMART" id="SM00422">
    <property type="entry name" value="HTH_MERR"/>
    <property type="match status" value="1"/>
</dbReference>
<dbReference type="SUPFAM" id="SSF46955">
    <property type="entry name" value="Putative DNA-binding domain"/>
    <property type="match status" value="1"/>
</dbReference>
<feature type="coiled-coil region" evidence="5">
    <location>
        <begin position="208"/>
        <end position="235"/>
    </location>
</feature>